<dbReference type="AlphaFoldDB" id="A0A2N9ENR6"/>
<accession>A0A2N9ENR6</accession>
<protein>
    <submittedName>
        <fullName evidence="1">Uncharacterized protein</fullName>
    </submittedName>
</protein>
<gene>
    <name evidence="1" type="ORF">FSB_LOCUS4106</name>
</gene>
<proteinExistence type="predicted"/>
<name>A0A2N9ENR6_FAGSY</name>
<sequence length="264" mass="30583">MELSLLKKISKCEFCPMMEEFGAIMGISNFDQILLPPKHADPVLLLDEVLSIPYRLGSSWSLNDGFDLHALVDHFSEAIDEKFYPEALDVAILAGFFLTGDFSEIDVMIWLYEHFALITAPEKHPLDYQPCHYRHWSLVDLFPTMRRFTEVVESVKPKDIVWSFAWWRIQNVTIDTFEREVKPSHVDTRTHCFLDHLASTWARRSRIMDFVEACSMYPNHPYAIWLEEDICRASDAATYINGEGSKAMGLLVVFRRMKVKGVQV</sequence>
<organism evidence="1">
    <name type="scientific">Fagus sylvatica</name>
    <name type="common">Beechnut</name>
    <dbReference type="NCBI Taxonomy" id="28930"/>
    <lineage>
        <taxon>Eukaryota</taxon>
        <taxon>Viridiplantae</taxon>
        <taxon>Streptophyta</taxon>
        <taxon>Embryophyta</taxon>
        <taxon>Tracheophyta</taxon>
        <taxon>Spermatophyta</taxon>
        <taxon>Magnoliopsida</taxon>
        <taxon>eudicotyledons</taxon>
        <taxon>Gunneridae</taxon>
        <taxon>Pentapetalae</taxon>
        <taxon>rosids</taxon>
        <taxon>fabids</taxon>
        <taxon>Fagales</taxon>
        <taxon>Fagaceae</taxon>
        <taxon>Fagus</taxon>
    </lineage>
</organism>
<reference evidence="1" key="1">
    <citation type="submission" date="2018-02" db="EMBL/GenBank/DDBJ databases">
        <authorList>
            <person name="Cohen D.B."/>
            <person name="Kent A.D."/>
        </authorList>
    </citation>
    <scope>NUCLEOTIDE SEQUENCE</scope>
</reference>
<evidence type="ECO:0000313" key="1">
    <source>
        <dbReference type="EMBL" id="SPC76224.1"/>
    </source>
</evidence>
<dbReference type="EMBL" id="OIVN01000205">
    <property type="protein sequence ID" value="SPC76224.1"/>
    <property type="molecule type" value="Genomic_DNA"/>
</dbReference>